<feature type="non-terminal residue" evidence="1">
    <location>
        <position position="1"/>
    </location>
</feature>
<dbReference type="InterPro" id="IPR036390">
    <property type="entry name" value="WH_DNA-bd_sf"/>
</dbReference>
<reference evidence="1" key="1">
    <citation type="journal article" date="2014" name="Front. Microbiol.">
        <title>High frequency of phylogenetically diverse reductive dehalogenase-homologous genes in deep subseafloor sedimentary metagenomes.</title>
        <authorList>
            <person name="Kawai M."/>
            <person name="Futagami T."/>
            <person name="Toyoda A."/>
            <person name="Takaki Y."/>
            <person name="Nishi S."/>
            <person name="Hori S."/>
            <person name="Arai W."/>
            <person name="Tsubouchi T."/>
            <person name="Morono Y."/>
            <person name="Uchiyama I."/>
            <person name="Ito T."/>
            <person name="Fujiyama A."/>
            <person name="Inagaki F."/>
            <person name="Takami H."/>
        </authorList>
    </citation>
    <scope>NUCLEOTIDE SEQUENCE</scope>
    <source>
        <strain evidence="1">Expedition CK06-06</strain>
    </source>
</reference>
<gene>
    <name evidence="1" type="ORF">S01H4_35613</name>
</gene>
<evidence type="ECO:0000313" key="1">
    <source>
        <dbReference type="EMBL" id="GAG80061.1"/>
    </source>
</evidence>
<dbReference type="Pfam" id="PF13412">
    <property type="entry name" value="HTH_24"/>
    <property type="match status" value="1"/>
</dbReference>
<dbReference type="EMBL" id="BART01018954">
    <property type="protein sequence ID" value="GAG80061.1"/>
    <property type="molecule type" value="Genomic_DNA"/>
</dbReference>
<proteinExistence type="predicted"/>
<name>X1C6M4_9ZZZZ</name>
<dbReference type="AlphaFoldDB" id="X1C6M4"/>
<dbReference type="SUPFAM" id="SSF46785">
    <property type="entry name" value="Winged helix' DNA-binding domain"/>
    <property type="match status" value="1"/>
</dbReference>
<organism evidence="1">
    <name type="scientific">marine sediment metagenome</name>
    <dbReference type="NCBI Taxonomy" id="412755"/>
    <lineage>
        <taxon>unclassified sequences</taxon>
        <taxon>metagenomes</taxon>
        <taxon>ecological metagenomes</taxon>
    </lineage>
</organism>
<protein>
    <submittedName>
        <fullName evidence="1">Uncharacterized protein</fullName>
    </submittedName>
</protein>
<accession>X1C6M4</accession>
<sequence>GEIDGYSLVLSPAMIGVSNILGLLTADGSRDEVEVMDEIGSHGGVTASAAYSNGIYALVGEYTTHEELLDLTSFFRKIESIEKTEVHQTIGPIGTQMELSRMHLRVLKPLLHEPRLSVVAVSKKSGLTARRVRRLLNQLEESGAVRFQALLELGAANSIPFLARVTWDEKIANYQEIWDWIVKTYPLSHWQTFVSATEPVLYSLIAMESLVEVNEVTRALRKNEKINSVKALISKYHKFYPSTTRLKLVEMIEEAYPDPPD</sequence>
<comment type="caution">
    <text evidence="1">The sequence shown here is derived from an EMBL/GenBank/DDBJ whole genome shotgun (WGS) entry which is preliminary data.</text>
</comment>